<feature type="domain" description="Peptidase M16 N-terminal" evidence="5">
    <location>
        <begin position="73"/>
        <end position="193"/>
    </location>
</feature>
<evidence type="ECO:0000256" key="3">
    <source>
        <dbReference type="SAM" id="MobiDB-lite"/>
    </source>
</evidence>
<feature type="domain" description="Peptidase M16 C-terminal" evidence="6">
    <location>
        <begin position="229"/>
        <end position="403"/>
    </location>
</feature>
<evidence type="ECO:0000313" key="7">
    <source>
        <dbReference type="EMBL" id="MBC2652226.1"/>
    </source>
</evidence>
<gene>
    <name evidence="7" type="ORF">H7F49_10955</name>
</gene>
<name>A0A7X1F8B8_9SPHN</name>
<evidence type="ECO:0000256" key="4">
    <source>
        <dbReference type="SAM" id="SignalP"/>
    </source>
</evidence>
<dbReference type="Gene3D" id="3.30.830.10">
    <property type="entry name" value="Metalloenzyme, LuxS/M16 peptidase-like"/>
    <property type="match status" value="4"/>
</dbReference>
<reference evidence="7 8" key="1">
    <citation type="submission" date="2020-08" db="EMBL/GenBank/DDBJ databases">
        <title>The genome sequence of Novosphingobium flavum 4Y4.</title>
        <authorList>
            <person name="Liu Y."/>
        </authorList>
    </citation>
    <scope>NUCLEOTIDE SEQUENCE [LARGE SCALE GENOMIC DNA]</scope>
    <source>
        <strain evidence="7 8">4Y4</strain>
    </source>
</reference>
<comment type="caution">
    <text evidence="7">The sequence shown here is derived from an EMBL/GenBank/DDBJ whole genome shotgun (WGS) entry which is preliminary data.</text>
</comment>
<feature type="domain" description="Peptidase M16 C-terminal" evidence="6">
    <location>
        <begin position="696"/>
        <end position="873"/>
    </location>
</feature>
<evidence type="ECO:0000259" key="5">
    <source>
        <dbReference type="Pfam" id="PF00675"/>
    </source>
</evidence>
<dbReference type="Pfam" id="PF05193">
    <property type="entry name" value="Peptidase_M16_C"/>
    <property type="match status" value="2"/>
</dbReference>
<dbReference type="SUPFAM" id="SSF63411">
    <property type="entry name" value="LuxS/MPP-like metallohydrolase"/>
    <property type="match status" value="4"/>
</dbReference>
<dbReference type="GO" id="GO:0046872">
    <property type="term" value="F:metal ion binding"/>
    <property type="evidence" value="ECO:0007669"/>
    <property type="project" value="InterPro"/>
</dbReference>
<evidence type="ECO:0000256" key="1">
    <source>
        <dbReference type="ARBA" id="ARBA00007261"/>
    </source>
</evidence>
<dbReference type="AlphaFoldDB" id="A0A7X1F8B8"/>
<dbReference type="EMBL" id="JACLAU010000016">
    <property type="protein sequence ID" value="MBC2652226.1"/>
    <property type="molecule type" value="Genomic_DNA"/>
</dbReference>
<feature type="domain" description="Peptidase M16 N-terminal" evidence="5">
    <location>
        <begin position="540"/>
        <end position="661"/>
    </location>
</feature>
<protein>
    <submittedName>
        <fullName evidence="7">Insulinase family protein</fullName>
    </submittedName>
</protein>
<feature type="chain" id="PRO_5030619050" evidence="4">
    <location>
        <begin position="28"/>
        <end position="968"/>
    </location>
</feature>
<organism evidence="7 8">
    <name type="scientific">Novosphingobium aerophilum</name>
    <dbReference type="NCBI Taxonomy" id="2839843"/>
    <lineage>
        <taxon>Bacteria</taxon>
        <taxon>Pseudomonadati</taxon>
        <taxon>Pseudomonadota</taxon>
        <taxon>Alphaproteobacteria</taxon>
        <taxon>Sphingomonadales</taxon>
        <taxon>Sphingomonadaceae</taxon>
        <taxon>Novosphingobium</taxon>
    </lineage>
</organism>
<evidence type="ECO:0000313" key="8">
    <source>
        <dbReference type="Proteomes" id="UP000520156"/>
    </source>
</evidence>
<proteinExistence type="inferred from homology"/>
<evidence type="ECO:0000259" key="6">
    <source>
        <dbReference type="Pfam" id="PF05193"/>
    </source>
</evidence>
<feature type="signal peptide" evidence="4">
    <location>
        <begin position="1"/>
        <end position="27"/>
    </location>
</feature>
<feature type="region of interest" description="Disordered" evidence="3">
    <location>
        <begin position="478"/>
        <end position="511"/>
    </location>
</feature>
<dbReference type="PANTHER" id="PTHR11851:SF49">
    <property type="entry name" value="MITOCHONDRIAL-PROCESSING PEPTIDASE SUBUNIT ALPHA"/>
    <property type="match status" value="1"/>
</dbReference>
<sequence length="968" mass="102447">MPRAPIAALLVPLLLAGCAGTPPPVAVAPPAPPAAPAPVAPPAPAPAPAPLAELVRQVDIPFETFTLANGLTVVVHTDRKAPIVGVTTYYRVGAKHEPRGKTGFAHLYEHLFFGGSENVPNFDIPLEAAGSTATNGSTDYDRTNYVETVPKGALERALMMESDRMGHLLGAVTQDKLNKQRGVVQNEKRQGDNQPYGLTEYAIGDGLFPVGHPYRHSVIGSMADLDAASLADVRQWFRDNYAPNNVVLALTGDVDVATARPLVEKWFGAIPRGPAVVTRPAAPVTLPAPVRRVMADQVPTTRLYRVWSAPGLNDPQAVALAVGMDILGGLASSRLDNALVRGSQQAVSVSAMARLNEQVSQLMAVMDVKPGTDPAAAEAAFTGVIDRLVSEGPSEDEVRRSATRLTSAQIAALEQVGGFYGKGGTLAEGALYSGNPAKYKEDMAALAALTPQSVKAALQQWLGRPAFTLAVVPGERTERGEQMGGWGDETPAAKAPRKPRPAAMPALKPGPKRALPDIAPVGELAFPAVERVTLSNGIRVTLARRTAVPKVLVSLNFDAGTSADRLDAPGTQATMLAVLDEGTTTRSATAIAEEQERLGASISAQAGLDSSVVLLDALTANLAPSLALMTDLVRNPRFAPEDVARVRDQRLAQLAQTEASPGARAMRVMAPVLFGAQHPYGLPGDGLGTREALAALTPDALRRAHATWFRPDLARITVVGDVTMAQLQPLLEQAFGSWAAPATPAPAKPMDAALPAAHPRILLVDRPNSPQSFILGGKVLPLTGRDTDKEALELANEVLGDGFLSRLNIDLREDKGWSYGVRSQITSPVGPRTLMVSAPVQSDRTGDSLKLLLADMKALPAQRGVEPAELARVTDGNIRGLPNRFETNMAVLQAVIQNDRLGRPDDYQRSLPERYRRIDAAALNQAAATWLQPEGLVFVVVGDRKVVEPQLKGLPLPVEIVPAGSPAP</sequence>
<dbReference type="InterPro" id="IPR011765">
    <property type="entry name" value="Pept_M16_N"/>
</dbReference>
<keyword evidence="2" id="KW-0378">Hydrolase</keyword>
<dbReference type="PANTHER" id="PTHR11851">
    <property type="entry name" value="METALLOPROTEASE"/>
    <property type="match status" value="1"/>
</dbReference>
<keyword evidence="4" id="KW-0732">Signal</keyword>
<evidence type="ECO:0000256" key="2">
    <source>
        <dbReference type="ARBA" id="ARBA00023049"/>
    </source>
</evidence>
<dbReference type="PROSITE" id="PS51257">
    <property type="entry name" value="PROKAR_LIPOPROTEIN"/>
    <property type="match status" value="1"/>
</dbReference>
<dbReference type="InterPro" id="IPR007863">
    <property type="entry name" value="Peptidase_M16_C"/>
</dbReference>
<dbReference type="InterPro" id="IPR011249">
    <property type="entry name" value="Metalloenz_LuxS/M16"/>
</dbReference>
<keyword evidence="8" id="KW-1185">Reference proteome</keyword>
<keyword evidence="2" id="KW-0482">Metalloprotease</keyword>
<dbReference type="Pfam" id="PF00675">
    <property type="entry name" value="Peptidase_M16"/>
    <property type="match status" value="2"/>
</dbReference>
<accession>A0A7X1F8B8</accession>
<dbReference type="InterPro" id="IPR050361">
    <property type="entry name" value="MPP/UQCRC_Complex"/>
</dbReference>
<keyword evidence="2" id="KW-0645">Protease</keyword>
<comment type="similarity">
    <text evidence="1">Belongs to the peptidase M16 family.</text>
</comment>
<dbReference type="Proteomes" id="UP000520156">
    <property type="component" value="Unassembled WGS sequence"/>
</dbReference>